<sequence length="157" mass="18362">MEVEIRKGHRDDLPQVYALIRELAEFERALQEVTNTLEDMERDGFGENPIYKFFVAETEAGIVGIALYYTAYSTWKGKMLFLEDLVVTERLRRTGIGRKLFKAVAQEAKETRAKRFKWQVLEWNEPAIAFYKKIGANLDGEWINCNMNEEQIQQYLG</sequence>
<proteinExistence type="predicted"/>
<dbReference type="PANTHER" id="PTHR10545">
    <property type="entry name" value="DIAMINE N-ACETYLTRANSFERASE"/>
    <property type="match status" value="1"/>
</dbReference>
<keyword evidence="6" id="KW-1185">Reference proteome</keyword>
<gene>
    <name evidence="5" type="ORF">GCM10023188_00410</name>
</gene>
<keyword evidence="1" id="KW-0808">Transferase</keyword>
<dbReference type="RefSeq" id="WP_345156108.1">
    <property type="nucleotide sequence ID" value="NZ_BAABHC010000001.1"/>
</dbReference>
<dbReference type="Pfam" id="PF00583">
    <property type="entry name" value="Acetyltransf_1"/>
    <property type="match status" value="1"/>
</dbReference>
<evidence type="ECO:0000313" key="5">
    <source>
        <dbReference type="EMBL" id="GAA4422619.1"/>
    </source>
</evidence>
<comment type="caution">
    <text evidence="5">The sequence shown here is derived from an EMBL/GenBank/DDBJ whole genome shotgun (WGS) entry which is preliminary data.</text>
</comment>
<feature type="domain" description="N-acetyltransferase" evidence="4">
    <location>
        <begin position="3"/>
        <end position="157"/>
    </location>
</feature>
<evidence type="ECO:0000313" key="6">
    <source>
        <dbReference type="Proteomes" id="UP001500552"/>
    </source>
</evidence>
<protein>
    <submittedName>
        <fullName evidence="5">GNAT family N-acetyltransferase</fullName>
    </submittedName>
</protein>
<dbReference type="InterPro" id="IPR000182">
    <property type="entry name" value="GNAT_dom"/>
</dbReference>
<organism evidence="5 6">
    <name type="scientific">Pontibacter saemangeumensis</name>
    <dbReference type="NCBI Taxonomy" id="1084525"/>
    <lineage>
        <taxon>Bacteria</taxon>
        <taxon>Pseudomonadati</taxon>
        <taxon>Bacteroidota</taxon>
        <taxon>Cytophagia</taxon>
        <taxon>Cytophagales</taxon>
        <taxon>Hymenobacteraceae</taxon>
        <taxon>Pontibacter</taxon>
    </lineage>
</organism>
<evidence type="ECO:0000256" key="2">
    <source>
        <dbReference type="ARBA" id="ARBA00023315"/>
    </source>
</evidence>
<evidence type="ECO:0000256" key="1">
    <source>
        <dbReference type="ARBA" id="ARBA00022679"/>
    </source>
</evidence>
<feature type="coiled-coil region" evidence="3">
    <location>
        <begin position="16"/>
        <end position="43"/>
    </location>
</feature>
<evidence type="ECO:0000259" key="4">
    <source>
        <dbReference type="PROSITE" id="PS51186"/>
    </source>
</evidence>
<accession>A0ABP8L6F8</accession>
<dbReference type="SUPFAM" id="SSF55729">
    <property type="entry name" value="Acyl-CoA N-acyltransferases (Nat)"/>
    <property type="match status" value="1"/>
</dbReference>
<dbReference type="PROSITE" id="PS51186">
    <property type="entry name" value="GNAT"/>
    <property type="match status" value="1"/>
</dbReference>
<dbReference type="CDD" id="cd04301">
    <property type="entry name" value="NAT_SF"/>
    <property type="match status" value="1"/>
</dbReference>
<keyword evidence="2" id="KW-0012">Acyltransferase</keyword>
<evidence type="ECO:0000256" key="3">
    <source>
        <dbReference type="SAM" id="Coils"/>
    </source>
</evidence>
<keyword evidence="3" id="KW-0175">Coiled coil</keyword>
<dbReference type="InterPro" id="IPR016181">
    <property type="entry name" value="Acyl_CoA_acyltransferase"/>
</dbReference>
<dbReference type="PANTHER" id="PTHR10545:SF29">
    <property type="entry name" value="GH14572P-RELATED"/>
    <property type="match status" value="1"/>
</dbReference>
<name>A0ABP8L6F8_9BACT</name>
<dbReference type="EMBL" id="BAABHC010000001">
    <property type="protein sequence ID" value="GAA4422619.1"/>
    <property type="molecule type" value="Genomic_DNA"/>
</dbReference>
<reference evidence="6" key="1">
    <citation type="journal article" date="2019" name="Int. J. Syst. Evol. Microbiol.">
        <title>The Global Catalogue of Microorganisms (GCM) 10K type strain sequencing project: providing services to taxonomists for standard genome sequencing and annotation.</title>
        <authorList>
            <consortium name="The Broad Institute Genomics Platform"/>
            <consortium name="The Broad Institute Genome Sequencing Center for Infectious Disease"/>
            <person name="Wu L."/>
            <person name="Ma J."/>
        </authorList>
    </citation>
    <scope>NUCLEOTIDE SEQUENCE [LARGE SCALE GENOMIC DNA]</scope>
    <source>
        <strain evidence="6">JCM 17926</strain>
    </source>
</reference>
<dbReference type="Proteomes" id="UP001500552">
    <property type="component" value="Unassembled WGS sequence"/>
</dbReference>
<dbReference type="InterPro" id="IPR051016">
    <property type="entry name" value="Diverse_Substrate_AcTransf"/>
</dbReference>
<dbReference type="Gene3D" id="3.40.630.30">
    <property type="match status" value="1"/>
</dbReference>